<evidence type="ECO:0000313" key="3">
    <source>
        <dbReference type="Proteomes" id="UP000606786"/>
    </source>
</evidence>
<dbReference type="Proteomes" id="UP000606786">
    <property type="component" value="Unassembled WGS sequence"/>
</dbReference>
<dbReference type="GO" id="GO:0005634">
    <property type="term" value="C:nucleus"/>
    <property type="evidence" value="ECO:0007669"/>
    <property type="project" value="TreeGrafter"/>
</dbReference>
<dbReference type="OrthoDB" id="7458135at2759"/>
<dbReference type="GO" id="GO:0000978">
    <property type="term" value="F:RNA polymerase II cis-regulatory region sequence-specific DNA binding"/>
    <property type="evidence" value="ECO:0007669"/>
    <property type="project" value="InterPro"/>
</dbReference>
<name>A0A811U8Z4_CERCA</name>
<proteinExistence type="predicted"/>
<comment type="caution">
    <text evidence="2">The sequence shown here is derived from an EMBL/GenBank/DDBJ whole genome shotgun (WGS) entry which is preliminary data.</text>
</comment>
<reference evidence="2" key="1">
    <citation type="submission" date="2020-11" db="EMBL/GenBank/DDBJ databases">
        <authorList>
            <person name="Whitehead M."/>
        </authorList>
    </citation>
    <scope>NUCLEOTIDE SEQUENCE</scope>
    <source>
        <strain evidence="2">EGII</strain>
    </source>
</reference>
<feature type="compositionally biased region" description="Pro residues" evidence="1">
    <location>
        <begin position="55"/>
        <end position="70"/>
    </location>
</feature>
<gene>
    <name evidence="2" type="ORF">CCAP1982_LOCUS4038</name>
</gene>
<organism evidence="2 3">
    <name type="scientific">Ceratitis capitata</name>
    <name type="common">Mediterranean fruit fly</name>
    <name type="synonym">Tephritis capitata</name>
    <dbReference type="NCBI Taxonomy" id="7213"/>
    <lineage>
        <taxon>Eukaryota</taxon>
        <taxon>Metazoa</taxon>
        <taxon>Ecdysozoa</taxon>
        <taxon>Arthropoda</taxon>
        <taxon>Hexapoda</taxon>
        <taxon>Insecta</taxon>
        <taxon>Pterygota</taxon>
        <taxon>Neoptera</taxon>
        <taxon>Endopterygota</taxon>
        <taxon>Diptera</taxon>
        <taxon>Brachycera</taxon>
        <taxon>Muscomorpha</taxon>
        <taxon>Tephritoidea</taxon>
        <taxon>Tephritidae</taxon>
        <taxon>Ceratitis</taxon>
        <taxon>Ceratitis</taxon>
    </lineage>
</organism>
<feature type="region of interest" description="Disordered" evidence="1">
    <location>
        <begin position="44"/>
        <end position="78"/>
    </location>
</feature>
<protein>
    <submittedName>
        <fullName evidence="2">(Mediterranean fruit fly) hypothetical protein</fullName>
    </submittedName>
</protein>
<dbReference type="EMBL" id="CAJHJT010000001">
    <property type="protein sequence ID" value="CAD6995319.1"/>
    <property type="molecule type" value="Genomic_DNA"/>
</dbReference>
<sequence length="207" mass="22460">MSLSRGVSMEQRLQDIASFFNPISGMGVVGGVSDMPPYPHYPTHPYSYQSAAGIPAPPPQHAQYPPPPPPHPHHPHSHHAMLHANATLGDICTPTQPHYGHNLGSAVTSSMHLTNASHDADGGASASAGAAGGNVGAYKMEHDMMYYTNASSDMNHTTEGFINSILNDEDLQLMDMNDNSPFVICNWCFKPLSDFRPISSWNFWYAS</sequence>
<accession>A0A811U8Z4</accession>
<dbReference type="InterPro" id="IPR047167">
    <property type="entry name" value="NFE2-like"/>
</dbReference>
<dbReference type="PANTHER" id="PTHR24411">
    <property type="entry name" value="NUCLEAR FACTOR ERYTHROID 2-RELATED FACTOR"/>
    <property type="match status" value="1"/>
</dbReference>
<evidence type="ECO:0000256" key="1">
    <source>
        <dbReference type="SAM" id="MobiDB-lite"/>
    </source>
</evidence>
<keyword evidence="3" id="KW-1185">Reference proteome</keyword>
<dbReference type="AlphaFoldDB" id="A0A811U8Z4"/>
<evidence type="ECO:0000313" key="2">
    <source>
        <dbReference type="EMBL" id="CAD6995319.1"/>
    </source>
</evidence>
<dbReference type="PANTHER" id="PTHR24411:SF55">
    <property type="entry name" value="SEGMENTATION PROTEIN CAP'N'COLLAR"/>
    <property type="match status" value="1"/>
</dbReference>
<dbReference type="GO" id="GO:0000981">
    <property type="term" value="F:DNA-binding transcription factor activity, RNA polymerase II-specific"/>
    <property type="evidence" value="ECO:0007669"/>
    <property type="project" value="TreeGrafter"/>
</dbReference>